<feature type="compositionally biased region" description="Polar residues" evidence="2">
    <location>
        <begin position="75"/>
        <end position="84"/>
    </location>
</feature>
<dbReference type="Proteomes" id="UP000079169">
    <property type="component" value="Unplaced"/>
</dbReference>
<dbReference type="InterPro" id="IPR004210">
    <property type="entry name" value="BESS_motif"/>
</dbReference>
<evidence type="ECO:0000259" key="3">
    <source>
        <dbReference type="PROSITE" id="PS51029"/>
    </source>
</evidence>
<dbReference type="PANTHER" id="PTHR12243:SF60">
    <property type="entry name" value="SI:CH211-15D5.12-RELATED"/>
    <property type="match status" value="1"/>
</dbReference>
<dbReference type="Pfam" id="PF02944">
    <property type="entry name" value="BESS"/>
    <property type="match status" value="1"/>
</dbReference>
<evidence type="ECO:0000313" key="5">
    <source>
        <dbReference type="Proteomes" id="UP000079169"/>
    </source>
</evidence>
<comment type="subcellular location">
    <subcellularLocation>
        <location evidence="1">Nucleus</location>
    </subcellularLocation>
</comment>
<dbReference type="PaxDb" id="121845-A0A1S4E9E9"/>
<protein>
    <submittedName>
        <fullName evidence="6">Uncharacterized protein LOC108252174</fullName>
    </submittedName>
</protein>
<dbReference type="PANTHER" id="PTHR12243">
    <property type="entry name" value="MADF DOMAIN TRANSCRIPTION FACTOR"/>
    <property type="match status" value="1"/>
</dbReference>
<dbReference type="Pfam" id="PF10545">
    <property type="entry name" value="MADF_DNA_bdg"/>
    <property type="match status" value="1"/>
</dbReference>
<dbReference type="RefSeq" id="XP_017298830.2">
    <property type="nucleotide sequence ID" value="XM_017443341.2"/>
</dbReference>
<proteinExistence type="predicted"/>
<dbReference type="PROSITE" id="PS51029">
    <property type="entry name" value="MADF"/>
    <property type="match status" value="1"/>
</dbReference>
<dbReference type="InterPro" id="IPR006578">
    <property type="entry name" value="MADF-dom"/>
</dbReference>
<gene>
    <name evidence="6" type="primary">LOC108252174</name>
</gene>
<dbReference type="GO" id="GO:0006357">
    <property type="term" value="P:regulation of transcription by RNA polymerase II"/>
    <property type="evidence" value="ECO:0007669"/>
    <property type="project" value="TreeGrafter"/>
</dbReference>
<keyword evidence="1" id="KW-0539">Nucleus</keyword>
<dbReference type="GO" id="GO:0005634">
    <property type="term" value="C:nucleus"/>
    <property type="evidence" value="ECO:0007669"/>
    <property type="project" value="UniProtKB-SubCell"/>
</dbReference>
<organism evidence="5 6">
    <name type="scientific">Diaphorina citri</name>
    <name type="common">Asian citrus psyllid</name>
    <dbReference type="NCBI Taxonomy" id="121845"/>
    <lineage>
        <taxon>Eukaryota</taxon>
        <taxon>Metazoa</taxon>
        <taxon>Ecdysozoa</taxon>
        <taxon>Arthropoda</taxon>
        <taxon>Hexapoda</taxon>
        <taxon>Insecta</taxon>
        <taxon>Pterygota</taxon>
        <taxon>Neoptera</taxon>
        <taxon>Paraneoptera</taxon>
        <taxon>Hemiptera</taxon>
        <taxon>Sternorrhyncha</taxon>
        <taxon>Psylloidea</taxon>
        <taxon>Psyllidae</taxon>
        <taxon>Diaphorininae</taxon>
        <taxon>Diaphorina</taxon>
    </lineage>
</organism>
<evidence type="ECO:0000259" key="4">
    <source>
        <dbReference type="PROSITE" id="PS51031"/>
    </source>
</evidence>
<feature type="region of interest" description="Disordered" evidence="2">
    <location>
        <begin position="57"/>
        <end position="115"/>
    </location>
</feature>
<keyword evidence="5" id="KW-1185">Reference proteome</keyword>
<dbReference type="AlphaFoldDB" id="A0A1S4E9E9"/>
<feature type="domain" description="MADF" evidence="3">
    <location>
        <begin position="1"/>
        <end position="52"/>
    </location>
</feature>
<sequence length="177" mass="20594">FSVSECKAKWHSLRSSYSRYVRDLKKIPRGSTVKRKKWHLADAMSFLDEFMGPQRSMTSKISMPDNENKYEVDDPNTNPLSQSGDSEDETVPMTDNPMVSVTQERKKRRQSPAAEIVPDEYLQSVTVQNREEDDPNLLFFKSLLPDVEKLKPRNQRRFKSKVMDLLNTFLDSQEDSE</sequence>
<reference evidence="6" key="1">
    <citation type="submission" date="2025-08" db="UniProtKB">
        <authorList>
            <consortium name="RefSeq"/>
        </authorList>
    </citation>
    <scope>IDENTIFICATION</scope>
</reference>
<dbReference type="InterPro" id="IPR039353">
    <property type="entry name" value="TF_Adf1"/>
</dbReference>
<evidence type="ECO:0000313" key="6">
    <source>
        <dbReference type="RefSeq" id="XP_017298830.2"/>
    </source>
</evidence>
<feature type="non-terminal residue" evidence="6">
    <location>
        <position position="1"/>
    </location>
</feature>
<dbReference type="KEGG" id="dci:108252174"/>
<dbReference type="GeneID" id="108252174"/>
<dbReference type="PROSITE" id="PS51031">
    <property type="entry name" value="BESS"/>
    <property type="match status" value="1"/>
</dbReference>
<accession>A0A1S4E9E9</accession>
<evidence type="ECO:0000256" key="1">
    <source>
        <dbReference type="PROSITE-ProRule" id="PRU00371"/>
    </source>
</evidence>
<evidence type="ECO:0000256" key="2">
    <source>
        <dbReference type="SAM" id="MobiDB-lite"/>
    </source>
</evidence>
<dbReference type="GO" id="GO:0003677">
    <property type="term" value="F:DNA binding"/>
    <property type="evidence" value="ECO:0007669"/>
    <property type="project" value="InterPro"/>
</dbReference>
<name>A0A1S4E9E9_DIACI</name>
<dbReference type="GO" id="GO:0005667">
    <property type="term" value="C:transcription regulator complex"/>
    <property type="evidence" value="ECO:0007669"/>
    <property type="project" value="TreeGrafter"/>
</dbReference>
<feature type="domain" description="BESS" evidence="4">
    <location>
        <begin position="133"/>
        <end position="172"/>
    </location>
</feature>